<feature type="domain" description="J" evidence="4">
    <location>
        <begin position="4"/>
        <end position="65"/>
    </location>
</feature>
<dbReference type="Pfam" id="PF13365">
    <property type="entry name" value="Trypsin_2"/>
    <property type="match status" value="1"/>
</dbReference>
<accession>A0A6M4GTF5</accession>
<dbReference type="Gene3D" id="1.10.287.110">
    <property type="entry name" value="DnaJ domain"/>
    <property type="match status" value="1"/>
</dbReference>
<dbReference type="EMBL" id="CP053069">
    <property type="protein sequence ID" value="QJR09573.1"/>
    <property type="molecule type" value="Genomic_DNA"/>
</dbReference>
<organism evidence="5 6">
    <name type="scientific">Usitatibacter rugosus</name>
    <dbReference type="NCBI Taxonomy" id="2732067"/>
    <lineage>
        <taxon>Bacteria</taxon>
        <taxon>Pseudomonadati</taxon>
        <taxon>Pseudomonadota</taxon>
        <taxon>Betaproteobacteria</taxon>
        <taxon>Nitrosomonadales</taxon>
        <taxon>Usitatibacteraceae</taxon>
        <taxon>Usitatibacter</taxon>
    </lineage>
</organism>
<dbReference type="InterPro" id="IPR036869">
    <property type="entry name" value="J_dom_sf"/>
</dbReference>
<dbReference type="Gene3D" id="2.40.10.10">
    <property type="entry name" value="Trypsin-like serine proteases"/>
    <property type="match status" value="2"/>
</dbReference>
<evidence type="ECO:0000313" key="5">
    <source>
        <dbReference type="EMBL" id="QJR09573.1"/>
    </source>
</evidence>
<dbReference type="SMART" id="SM00271">
    <property type="entry name" value="DnaJ"/>
    <property type="match status" value="1"/>
</dbReference>
<evidence type="ECO:0000313" key="6">
    <source>
        <dbReference type="Proteomes" id="UP000501534"/>
    </source>
</evidence>
<reference evidence="5 6" key="1">
    <citation type="submission" date="2020-04" db="EMBL/GenBank/DDBJ databases">
        <title>Usitatibacter rugosus gen. nov., sp. nov. and Usitatibacter palustris sp. nov., novel members of Usitatibacteraceae fam. nov. within the order Nitrosomonadales isolated from soil.</title>
        <authorList>
            <person name="Huber K.J."/>
            <person name="Neumann-Schaal M."/>
            <person name="Geppert A."/>
            <person name="Luckner M."/>
            <person name="Wanner G."/>
            <person name="Overmann J."/>
        </authorList>
    </citation>
    <scope>NUCLEOTIDE SEQUENCE [LARGE SCALE GENOMIC DNA]</scope>
    <source>
        <strain evidence="5 6">0125_3</strain>
    </source>
</reference>
<dbReference type="SUPFAM" id="SSF46565">
    <property type="entry name" value="Chaperone J-domain"/>
    <property type="match status" value="1"/>
</dbReference>
<evidence type="ECO:0000256" key="1">
    <source>
        <dbReference type="ARBA" id="ARBA00010541"/>
    </source>
</evidence>
<dbReference type="KEGG" id="uru:DSM104443_00622"/>
<dbReference type="CDD" id="cd06257">
    <property type="entry name" value="DnaJ"/>
    <property type="match status" value="1"/>
</dbReference>
<dbReference type="SUPFAM" id="SSF50494">
    <property type="entry name" value="Trypsin-like serine proteases"/>
    <property type="match status" value="1"/>
</dbReference>
<protein>
    <recommendedName>
        <fullName evidence="4">J domain-containing protein</fullName>
    </recommendedName>
</protein>
<keyword evidence="2" id="KW-0645">Protease</keyword>
<name>A0A6M4GTF5_9PROT</name>
<dbReference type="PRINTS" id="PR00834">
    <property type="entry name" value="PROTEASES2C"/>
</dbReference>
<evidence type="ECO:0000259" key="4">
    <source>
        <dbReference type="PROSITE" id="PS50076"/>
    </source>
</evidence>
<comment type="similarity">
    <text evidence="1">Belongs to the peptidase S1C family.</text>
</comment>
<dbReference type="InterPro" id="IPR001623">
    <property type="entry name" value="DnaJ_domain"/>
</dbReference>
<dbReference type="PANTHER" id="PTHR43343:SF3">
    <property type="entry name" value="PROTEASE DO-LIKE 8, CHLOROPLASTIC"/>
    <property type="match status" value="1"/>
</dbReference>
<keyword evidence="3" id="KW-0378">Hydrolase</keyword>
<dbReference type="InterPro" id="IPR009003">
    <property type="entry name" value="Peptidase_S1_PA"/>
</dbReference>
<dbReference type="RefSeq" id="WP_171089394.1">
    <property type="nucleotide sequence ID" value="NZ_CP053069.1"/>
</dbReference>
<evidence type="ECO:0000256" key="3">
    <source>
        <dbReference type="ARBA" id="ARBA00022801"/>
    </source>
</evidence>
<dbReference type="GO" id="GO:0004252">
    <property type="term" value="F:serine-type endopeptidase activity"/>
    <property type="evidence" value="ECO:0007669"/>
    <property type="project" value="InterPro"/>
</dbReference>
<dbReference type="Pfam" id="PF00226">
    <property type="entry name" value="DnaJ"/>
    <property type="match status" value="1"/>
</dbReference>
<dbReference type="InterPro" id="IPR043504">
    <property type="entry name" value="Peptidase_S1_PA_chymotrypsin"/>
</dbReference>
<keyword evidence="6" id="KW-1185">Reference proteome</keyword>
<sequence length="332" mass="35186">MTRTHYDVLGVERDASSVEIAAAFRERVDEFKNRTYAGTDSLDDVREAYRVLSNNTVRAGYDETLPARRRSVKKESGVPGWVKWALPVVIVAAGLAWMKWSKPREPVMTVKSVSRVASDYDPTRPAPVTIAPPVPGNAFESTASTTNLPAVMGTAESVFASASQSVARVLVRDAGGQPVSQGSGVVIGPGVVITNCHVTRNGSEISVKVGNEEYRASVSAEDNEHDLCKLSVSGLSAPAVQLGSVANLKPGQRVFAIGAPQGLELTISEGIVSALRDFPDGKVIQTSAPISPGSSGGGLFDTQGRLVGIVTFQHKFGQNLNFAVPADWINKV</sequence>
<dbReference type="PROSITE" id="PS50076">
    <property type="entry name" value="DNAJ_2"/>
    <property type="match status" value="1"/>
</dbReference>
<dbReference type="AlphaFoldDB" id="A0A6M4GTF5"/>
<dbReference type="InterPro" id="IPR001940">
    <property type="entry name" value="Peptidase_S1C"/>
</dbReference>
<dbReference type="Proteomes" id="UP000501534">
    <property type="component" value="Chromosome"/>
</dbReference>
<dbReference type="GO" id="GO:0006508">
    <property type="term" value="P:proteolysis"/>
    <property type="evidence" value="ECO:0007669"/>
    <property type="project" value="UniProtKB-KW"/>
</dbReference>
<dbReference type="PANTHER" id="PTHR43343">
    <property type="entry name" value="PEPTIDASE S12"/>
    <property type="match status" value="1"/>
</dbReference>
<proteinExistence type="inferred from homology"/>
<evidence type="ECO:0000256" key="2">
    <source>
        <dbReference type="ARBA" id="ARBA00022670"/>
    </source>
</evidence>
<gene>
    <name evidence="5" type="ORF">DSM104443_00622</name>
</gene>
<dbReference type="InterPro" id="IPR051201">
    <property type="entry name" value="Chloro_Bact_Ser_Proteases"/>
</dbReference>